<dbReference type="SUPFAM" id="SSF47986">
    <property type="entry name" value="DEATH domain"/>
    <property type="match status" value="1"/>
</dbReference>
<reference evidence="2" key="1">
    <citation type="submission" date="2022-07" db="EMBL/GenBank/DDBJ databases">
        <title>Chromosome-level genome of Muraenolepis orangiensis.</title>
        <authorList>
            <person name="Kim J."/>
        </authorList>
    </citation>
    <scope>NUCLEOTIDE SEQUENCE</scope>
    <source>
        <strain evidence="2">KU_S4_2022</strain>
        <tissue evidence="2">Muscle</tissue>
    </source>
</reference>
<name>A0A9Q0I2S2_9TELE</name>
<dbReference type="InterPro" id="IPR000488">
    <property type="entry name" value="Death_dom"/>
</dbReference>
<dbReference type="EMBL" id="JANIIK010000134">
    <property type="protein sequence ID" value="KAJ3583719.1"/>
    <property type="molecule type" value="Genomic_DNA"/>
</dbReference>
<organism evidence="2 3">
    <name type="scientific">Muraenolepis orangiensis</name>
    <name type="common">Patagonian moray cod</name>
    <dbReference type="NCBI Taxonomy" id="630683"/>
    <lineage>
        <taxon>Eukaryota</taxon>
        <taxon>Metazoa</taxon>
        <taxon>Chordata</taxon>
        <taxon>Craniata</taxon>
        <taxon>Vertebrata</taxon>
        <taxon>Euteleostomi</taxon>
        <taxon>Actinopterygii</taxon>
        <taxon>Neopterygii</taxon>
        <taxon>Teleostei</taxon>
        <taxon>Neoteleostei</taxon>
        <taxon>Acanthomorphata</taxon>
        <taxon>Zeiogadaria</taxon>
        <taxon>Gadariae</taxon>
        <taxon>Gadiformes</taxon>
        <taxon>Muraenolepidoidei</taxon>
        <taxon>Muraenolepididae</taxon>
        <taxon>Muraenolepis</taxon>
    </lineage>
</organism>
<dbReference type="Gene3D" id="1.10.533.10">
    <property type="entry name" value="Death Domain, Fas"/>
    <property type="match status" value="1"/>
</dbReference>
<keyword evidence="3" id="KW-1185">Reference proteome</keyword>
<dbReference type="GO" id="GO:0007165">
    <property type="term" value="P:signal transduction"/>
    <property type="evidence" value="ECO:0007669"/>
    <property type="project" value="InterPro"/>
</dbReference>
<proteinExistence type="predicted"/>
<comment type="caution">
    <text evidence="2">The sequence shown here is derived from an EMBL/GenBank/DDBJ whole genome shotgun (WGS) entry which is preliminary data.</text>
</comment>
<dbReference type="InterPro" id="IPR011029">
    <property type="entry name" value="DEATH-like_dom_sf"/>
</dbReference>
<evidence type="ECO:0000313" key="2">
    <source>
        <dbReference type="EMBL" id="KAJ3583719.1"/>
    </source>
</evidence>
<feature type="domain" description="Death" evidence="1">
    <location>
        <begin position="75"/>
        <end position="138"/>
    </location>
</feature>
<dbReference type="Proteomes" id="UP001148018">
    <property type="component" value="Unassembled WGS sequence"/>
</dbReference>
<protein>
    <recommendedName>
        <fullName evidence="1">Death domain-containing protein</fullName>
    </recommendedName>
</protein>
<sequence length="144" mass="16250">MVTDYDVYTSLAQQDIGVQVRSAPRRFMKIVKPPPVCNLDAKKYQLISEPEGDISPKVCVAVHLCNGNKKTKALSEIQLLQVAGTLGQEWEQAAIYLKLSITDLDNIKAERQTSVSMQKLKMLVLWKNQRPRGEATAQQPVWRI</sequence>
<dbReference type="OrthoDB" id="8869108at2759"/>
<accession>A0A9Q0I2S2</accession>
<evidence type="ECO:0000259" key="1">
    <source>
        <dbReference type="PROSITE" id="PS50017"/>
    </source>
</evidence>
<dbReference type="AlphaFoldDB" id="A0A9Q0I2S2"/>
<dbReference type="Pfam" id="PF00531">
    <property type="entry name" value="Death"/>
    <property type="match status" value="1"/>
</dbReference>
<dbReference type="PROSITE" id="PS50017">
    <property type="entry name" value="DEATH_DOMAIN"/>
    <property type="match status" value="1"/>
</dbReference>
<gene>
    <name evidence="2" type="ORF">NHX12_015706</name>
</gene>
<evidence type="ECO:0000313" key="3">
    <source>
        <dbReference type="Proteomes" id="UP001148018"/>
    </source>
</evidence>